<evidence type="ECO:0000256" key="1">
    <source>
        <dbReference type="SAM" id="Coils"/>
    </source>
</evidence>
<keyword evidence="4" id="KW-1185">Reference proteome</keyword>
<evidence type="ECO:0008006" key="5">
    <source>
        <dbReference type="Google" id="ProtNLM"/>
    </source>
</evidence>
<dbReference type="AlphaFoldDB" id="A0AAE1GMX6"/>
<keyword evidence="1" id="KW-0175">Coiled coil</keyword>
<reference evidence="3" key="1">
    <citation type="submission" date="2023-10" db="EMBL/GenBank/DDBJ databases">
        <title>Genome assemblies of two species of porcelain crab, Petrolisthes cinctipes and Petrolisthes manimaculis (Anomura: Porcellanidae).</title>
        <authorList>
            <person name="Angst P."/>
        </authorList>
    </citation>
    <scope>NUCLEOTIDE SEQUENCE</scope>
    <source>
        <strain evidence="3">PB745_01</strain>
        <tissue evidence="3">Gill</tissue>
    </source>
</reference>
<feature type="coiled-coil region" evidence="1">
    <location>
        <begin position="39"/>
        <end position="73"/>
    </location>
</feature>
<gene>
    <name evidence="3" type="ORF">Pcinc_000809</name>
</gene>
<evidence type="ECO:0000256" key="2">
    <source>
        <dbReference type="SAM" id="MobiDB-lite"/>
    </source>
</evidence>
<comment type="caution">
    <text evidence="3">The sequence shown here is derived from an EMBL/GenBank/DDBJ whole genome shotgun (WGS) entry which is preliminary data.</text>
</comment>
<proteinExistence type="predicted"/>
<organism evidence="3 4">
    <name type="scientific">Petrolisthes cinctipes</name>
    <name type="common">Flat porcelain crab</name>
    <dbReference type="NCBI Taxonomy" id="88211"/>
    <lineage>
        <taxon>Eukaryota</taxon>
        <taxon>Metazoa</taxon>
        <taxon>Ecdysozoa</taxon>
        <taxon>Arthropoda</taxon>
        <taxon>Crustacea</taxon>
        <taxon>Multicrustacea</taxon>
        <taxon>Malacostraca</taxon>
        <taxon>Eumalacostraca</taxon>
        <taxon>Eucarida</taxon>
        <taxon>Decapoda</taxon>
        <taxon>Pleocyemata</taxon>
        <taxon>Anomura</taxon>
        <taxon>Galatheoidea</taxon>
        <taxon>Porcellanidae</taxon>
        <taxon>Petrolisthes</taxon>
    </lineage>
</organism>
<dbReference type="Proteomes" id="UP001286313">
    <property type="component" value="Unassembled WGS sequence"/>
</dbReference>
<evidence type="ECO:0000313" key="3">
    <source>
        <dbReference type="EMBL" id="KAK3895467.1"/>
    </source>
</evidence>
<sequence>MDPVVLKTLLESQQTAYKDSIDILVNQFNSRVASLEDKITDVVKSLEFSQKEIDDLKKEIMEVIKDKEEDKKRISELVVRNVTLSDQVVSLEKRFNYQEDYNRHNNLRISGVQERDDETWVKTLDIVKSLLQNKLQLPELNIERAHRWGMRQGDTPRSITVRFTHYSDRETVIRNARKLKVNRTSTEKLEEDNEVVGERPTADLSQTLTRGRGVEFGAFLTDMRSRRGSVVNGNDGSEAATITTRGAGAATSSSEPSCATGMTEKIAKRRKK</sequence>
<dbReference type="PANTHER" id="PTHR11505">
    <property type="entry name" value="L1 TRANSPOSABLE ELEMENT-RELATED"/>
    <property type="match status" value="1"/>
</dbReference>
<accession>A0AAE1GMX6</accession>
<dbReference type="InterPro" id="IPR004244">
    <property type="entry name" value="Transposase_22"/>
</dbReference>
<evidence type="ECO:0000313" key="4">
    <source>
        <dbReference type="Proteomes" id="UP001286313"/>
    </source>
</evidence>
<name>A0AAE1GMX6_PETCI</name>
<feature type="region of interest" description="Disordered" evidence="2">
    <location>
        <begin position="245"/>
        <end position="272"/>
    </location>
</feature>
<protein>
    <recommendedName>
        <fullName evidence="5">L1 transposable element RRM domain-containing protein</fullName>
    </recommendedName>
</protein>
<dbReference type="EMBL" id="JAWQEG010000040">
    <property type="protein sequence ID" value="KAK3895467.1"/>
    <property type="molecule type" value="Genomic_DNA"/>
</dbReference>
<dbReference type="Gene3D" id="3.30.70.1820">
    <property type="entry name" value="L1 transposable element, RRM domain"/>
    <property type="match status" value="1"/>
</dbReference>